<name>A0A068ULD1_COFCA</name>
<gene>
    <name evidence="2" type="ORF">GSCOC_T00028231001</name>
</gene>
<proteinExistence type="predicted"/>
<dbReference type="EMBL" id="HG739120">
    <property type="protein sequence ID" value="CDP09049.1"/>
    <property type="molecule type" value="Genomic_DNA"/>
</dbReference>
<protein>
    <submittedName>
        <fullName evidence="2">Uncharacterized protein</fullName>
    </submittedName>
</protein>
<evidence type="ECO:0000313" key="3">
    <source>
        <dbReference type="Proteomes" id="UP000295252"/>
    </source>
</evidence>
<reference evidence="3" key="1">
    <citation type="journal article" date="2014" name="Science">
        <title>The coffee genome provides insight into the convergent evolution of caffeine biosynthesis.</title>
        <authorList>
            <person name="Denoeud F."/>
            <person name="Carretero-Paulet L."/>
            <person name="Dereeper A."/>
            <person name="Droc G."/>
            <person name="Guyot R."/>
            <person name="Pietrella M."/>
            <person name="Zheng C."/>
            <person name="Alberti A."/>
            <person name="Anthony F."/>
            <person name="Aprea G."/>
            <person name="Aury J.M."/>
            <person name="Bento P."/>
            <person name="Bernard M."/>
            <person name="Bocs S."/>
            <person name="Campa C."/>
            <person name="Cenci A."/>
            <person name="Combes M.C."/>
            <person name="Crouzillat D."/>
            <person name="Da Silva C."/>
            <person name="Daddiego L."/>
            <person name="De Bellis F."/>
            <person name="Dussert S."/>
            <person name="Garsmeur O."/>
            <person name="Gayraud T."/>
            <person name="Guignon V."/>
            <person name="Jahn K."/>
            <person name="Jamilloux V."/>
            <person name="Joet T."/>
            <person name="Labadie K."/>
            <person name="Lan T."/>
            <person name="Leclercq J."/>
            <person name="Lepelley M."/>
            <person name="Leroy T."/>
            <person name="Li L.T."/>
            <person name="Librado P."/>
            <person name="Lopez L."/>
            <person name="Munoz A."/>
            <person name="Noel B."/>
            <person name="Pallavicini A."/>
            <person name="Perrotta G."/>
            <person name="Poncet V."/>
            <person name="Pot D."/>
            <person name="Priyono X."/>
            <person name="Rigoreau M."/>
            <person name="Rouard M."/>
            <person name="Rozas J."/>
            <person name="Tranchant-Dubreuil C."/>
            <person name="VanBuren R."/>
            <person name="Zhang Q."/>
            <person name="Andrade A.C."/>
            <person name="Argout X."/>
            <person name="Bertrand B."/>
            <person name="de Kochko A."/>
            <person name="Graziosi G."/>
            <person name="Henry R.J."/>
            <person name="Jayarama X."/>
            <person name="Ming R."/>
            <person name="Nagai C."/>
            <person name="Rounsley S."/>
            <person name="Sankoff D."/>
            <person name="Giuliano G."/>
            <person name="Albert V.A."/>
            <person name="Wincker P."/>
            <person name="Lashermes P."/>
        </authorList>
    </citation>
    <scope>NUCLEOTIDE SEQUENCE [LARGE SCALE GENOMIC DNA]</scope>
    <source>
        <strain evidence="3">cv. DH200-94</strain>
    </source>
</reference>
<sequence length="61" mass="7060">MSGAGECEWTPLNAKKRKLELNTHVHNDDTEYRDCRPKQKPMIRSGGWHTLPSDQNAIPWN</sequence>
<dbReference type="InParanoid" id="A0A068ULD1"/>
<dbReference type="Gramene" id="CDP09049">
    <property type="protein sequence ID" value="CDP09049"/>
    <property type="gene ID" value="GSCOC_T00028231001"/>
</dbReference>
<dbReference type="AlphaFoldDB" id="A0A068ULD1"/>
<keyword evidence="3" id="KW-1185">Reference proteome</keyword>
<feature type="compositionally biased region" description="Polar residues" evidence="1">
    <location>
        <begin position="52"/>
        <end position="61"/>
    </location>
</feature>
<accession>A0A068ULD1</accession>
<feature type="region of interest" description="Disordered" evidence="1">
    <location>
        <begin position="29"/>
        <end position="61"/>
    </location>
</feature>
<dbReference type="Proteomes" id="UP000295252">
    <property type="component" value="Chromosome I"/>
</dbReference>
<evidence type="ECO:0000256" key="1">
    <source>
        <dbReference type="SAM" id="MobiDB-lite"/>
    </source>
</evidence>
<evidence type="ECO:0000313" key="2">
    <source>
        <dbReference type="EMBL" id="CDP09049.1"/>
    </source>
</evidence>
<organism evidence="2 3">
    <name type="scientific">Coffea canephora</name>
    <name type="common">Robusta coffee</name>
    <dbReference type="NCBI Taxonomy" id="49390"/>
    <lineage>
        <taxon>Eukaryota</taxon>
        <taxon>Viridiplantae</taxon>
        <taxon>Streptophyta</taxon>
        <taxon>Embryophyta</taxon>
        <taxon>Tracheophyta</taxon>
        <taxon>Spermatophyta</taxon>
        <taxon>Magnoliopsida</taxon>
        <taxon>eudicotyledons</taxon>
        <taxon>Gunneridae</taxon>
        <taxon>Pentapetalae</taxon>
        <taxon>asterids</taxon>
        <taxon>lamiids</taxon>
        <taxon>Gentianales</taxon>
        <taxon>Rubiaceae</taxon>
        <taxon>Ixoroideae</taxon>
        <taxon>Gardenieae complex</taxon>
        <taxon>Bertiereae - Coffeeae clade</taxon>
        <taxon>Coffeeae</taxon>
        <taxon>Coffea</taxon>
    </lineage>
</organism>